<reference evidence="1 2" key="1">
    <citation type="submission" date="2016-11" db="EMBL/GenBank/DDBJ databases">
        <authorList>
            <person name="Jaros S."/>
            <person name="Januszkiewicz K."/>
            <person name="Wedrychowicz H."/>
        </authorList>
    </citation>
    <scope>NUCLEOTIDE SEQUENCE [LARGE SCALE GENOMIC DNA]</scope>
    <source>
        <strain evidence="1 2">BPI-34</strain>
    </source>
</reference>
<dbReference type="Proteomes" id="UP000184280">
    <property type="component" value="Unassembled WGS sequence"/>
</dbReference>
<accession>A0A1M7D6V4</accession>
<protein>
    <submittedName>
        <fullName evidence="1">Uncharacterized protein</fullName>
    </submittedName>
</protein>
<proteinExistence type="predicted"/>
<evidence type="ECO:0000313" key="2">
    <source>
        <dbReference type="Proteomes" id="UP000184280"/>
    </source>
</evidence>
<dbReference type="EMBL" id="FRCJ01000001">
    <property type="protein sequence ID" value="SHL75103.1"/>
    <property type="molecule type" value="Genomic_DNA"/>
</dbReference>
<organism evidence="1 2">
    <name type="scientific">Xylanibacter ruminicola</name>
    <name type="common">Prevotella ruminicola</name>
    <dbReference type="NCBI Taxonomy" id="839"/>
    <lineage>
        <taxon>Bacteria</taxon>
        <taxon>Pseudomonadati</taxon>
        <taxon>Bacteroidota</taxon>
        <taxon>Bacteroidia</taxon>
        <taxon>Bacteroidales</taxon>
        <taxon>Prevotellaceae</taxon>
        <taxon>Xylanibacter</taxon>
    </lineage>
</organism>
<evidence type="ECO:0000313" key="1">
    <source>
        <dbReference type="EMBL" id="SHL75103.1"/>
    </source>
</evidence>
<gene>
    <name evidence="1" type="ORF">SAMN04488494_0643</name>
</gene>
<name>A0A1M7D6V4_XYLRU</name>
<dbReference type="RefSeq" id="WP_170857794.1">
    <property type="nucleotide sequence ID" value="NZ_FRCJ01000001.1"/>
</dbReference>
<dbReference type="AlphaFoldDB" id="A0A1M7D6V4"/>
<sequence>MQIEISKTDYKSMMTLIDKAVGIIKSDTRKPREYNVARQLGILKRKVEKRNNSINL</sequence>